<dbReference type="Gene3D" id="1.20.120.450">
    <property type="entry name" value="dinb family like domain"/>
    <property type="match status" value="1"/>
</dbReference>
<dbReference type="InterPro" id="IPR034660">
    <property type="entry name" value="DinB/YfiT-like"/>
</dbReference>
<evidence type="ECO:0000256" key="3">
    <source>
        <dbReference type="PIRSR" id="PIRSR607837-1"/>
    </source>
</evidence>
<evidence type="ECO:0008006" key="6">
    <source>
        <dbReference type="Google" id="ProtNLM"/>
    </source>
</evidence>
<protein>
    <recommendedName>
        <fullName evidence="6">Damage-inducible protein DinB</fullName>
    </recommendedName>
</protein>
<evidence type="ECO:0000313" key="4">
    <source>
        <dbReference type="EMBL" id="CAH0226551.1"/>
    </source>
</evidence>
<dbReference type="EMBL" id="CAKKMG010000031">
    <property type="protein sequence ID" value="CAH0226551.1"/>
    <property type="molecule type" value="Genomic_DNA"/>
</dbReference>
<name>A0A9W4PFH5_9BACI</name>
<keyword evidence="2 3" id="KW-0479">Metal-binding</keyword>
<dbReference type="GO" id="GO:0046872">
    <property type="term" value="F:metal ion binding"/>
    <property type="evidence" value="ECO:0007669"/>
    <property type="project" value="UniProtKB-KW"/>
</dbReference>
<dbReference type="AlphaFoldDB" id="A0A9W4PFH5"/>
<evidence type="ECO:0000256" key="2">
    <source>
        <dbReference type="ARBA" id="ARBA00022723"/>
    </source>
</evidence>
<dbReference type="RefSeq" id="WP_230302169.1">
    <property type="nucleotide sequence ID" value="NZ_CAKKMG010000031.1"/>
</dbReference>
<evidence type="ECO:0000313" key="5">
    <source>
        <dbReference type="Proteomes" id="UP000789326"/>
    </source>
</evidence>
<comment type="similarity">
    <text evidence="1">Belongs to the DinB family.</text>
</comment>
<organism evidence="4 5">
    <name type="scientific">Peribacillus simplex</name>
    <dbReference type="NCBI Taxonomy" id="1478"/>
    <lineage>
        <taxon>Bacteria</taxon>
        <taxon>Bacillati</taxon>
        <taxon>Bacillota</taxon>
        <taxon>Bacilli</taxon>
        <taxon>Bacillales</taxon>
        <taxon>Bacillaceae</taxon>
        <taxon>Peribacillus</taxon>
    </lineage>
</organism>
<evidence type="ECO:0000256" key="1">
    <source>
        <dbReference type="ARBA" id="ARBA00008635"/>
    </source>
</evidence>
<feature type="binding site" evidence="3">
    <location>
        <position position="131"/>
    </location>
    <ligand>
        <name>a divalent metal cation</name>
        <dbReference type="ChEBI" id="CHEBI:60240"/>
    </ligand>
</feature>
<dbReference type="SUPFAM" id="SSF109854">
    <property type="entry name" value="DinB/YfiT-like putative metalloenzymes"/>
    <property type="match status" value="1"/>
</dbReference>
<dbReference type="InterPro" id="IPR007837">
    <property type="entry name" value="DinB"/>
</dbReference>
<comment type="caution">
    <text evidence="4">The sequence shown here is derived from an EMBL/GenBank/DDBJ whole genome shotgun (WGS) entry which is preliminary data.</text>
</comment>
<reference evidence="4" key="1">
    <citation type="submission" date="2021-11" db="EMBL/GenBank/DDBJ databases">
        <authorList>
            <person name="Bulgarelli D."/>
        </authorList>
    </citation>
    <scope>NUCLEOTIDE SEQUENCE</scope>
    <source>
        <strain evidence="4">Bi133</strain>
    </source>
</reference>
<proteinExistence type="inferred from homology"/>
<gene>
    <name evidence="4" type="ORF">SRABI133_02529</name>
</gene>
<feature type="binding site" evidence="3">
    <location>
        <position position="127"/>
    </location>
    <ligand>
        <name>a divalent metal cation</name>
        <dbReference type="ChEBI" id="CHEBI:60240"/>
    </ligand>
</feature>
<feature type="binding site" evidence="3">
    <location>
        <position position="48"/>
    </location>
    <ligand>
        <name>a divalent metal cation</name>
        <dbReference type="ChEBI" id="CHEBI:60240"/>
    </ligand>
</feature>
<sequence>MYITISDFIKEWNKEAILTQNVLDSLTDDSLDQQVYPEGRTLGRIAWHFTTNIPDYLAHFGLKIDRIESSENVPSSAQEIAITFKNVSSHAAKIIEQQWTDESLEQIQEAFGRQETNASILMGLIKHIVHHRGQVTVLMRQAGIKPSGVYGPPKEDWIHLGVQNPPL</sequence>
<dbReference type="Proteomes" id="UP000789326">
    <property type="component" value="Unassembled WGS sequence"/>
</dbReference>
<accession>A0A9W4PFH5</accession>
<dbReference type="Pfam" id="PF05163">
    <property type="entry name" value="DinB"/>
    <property type="match status" value="1"/>
</dbReference>